<evidence type="ECO:0000256" key="1">
    <source>
        <dbReference type="ARBA" id="ARBA00008231"/>
    </source>
</evidence>
<keyword evidence="2" id="KW-0809">Transit peptide</keyword>
<organism evidence="4 5">
    <name type="scientific">Celeribacter halophilus</name>
    <dbReference type="NCBI Taxonomy" id="576117"/>
    <lineage>
        <taxon>Bacteria</taxon>
        <taxon>Pseudomonadati</taxon>
        <taxon>Pseudomonadota</taxon>
        <taxon>Alphaproteobacteria</taxon>
        <taxon>Rhodobacterales</taxon>
        <taxon>Roseobacteraceae</taxon>
        <taxon>Celeribacter</taxon>
    </lineage>
</organism>
<dbReference type="Proteomes" id="UP000183299">
    <property type="component" value="Unassembled WGS sequence"/>
</dbReference>
<protein>
    <submittedName>
        <fullName evidence="4">Chaperone required for the assembly of the F1-ATPase</fullName>
    </submittedName>
</protein>
<reference evidence="4 5" key="1">
    <citation type="submission" date="2016-10" db="EMBL/GenBank/DDBJ databases">
        <authorList>
            <person name="de Groot N.N."/>
        </authorList>
    </citation>
    <scope>NUCLEOTIDE SEQUENCE [LARGE SCALE GENOMIC DNA]</scope>
    <source>
        <strain evidence="4 5">CGMCC 1.8891</strain>
    </source>
</reference>
<name>A0A1I3RSY6_9RHOB</name>
<dbReference type="InterPro" id="IPR023335">
    <property type="entry name" value="ATP12_ortho_dom_sf"/>
</dbReference>
<dbReference type="AlphaFoldDB" id="A0A1I3RSY6"/>
<keyword evidence="3" id="KW-0143">Chaperone</keyword>
<keyword evidence="5" id="KW-1185">Reference proteome</keyword>
<gene>
    <name evidence="4" type="ORF">SAMN04488138_105267</name>
</gene>
<proteinExistence type="inferred from homology"/>
<dbReference type="STRING" id="576117.SAMN04488138_105267"/>
<dbReference type="PANTHER" id="PTHR21013">
    <property type="entry name" value="ATP SYNTHASE MITOCHONDRIAL F1 COMPLEX ASSEMBLY FACTOR 2/ATP12 PROTEIN, MITOCHONDRIAL PRECURSOR"/>
    <property type="match status" value="1"/>
</dbReference>
<evidence type="ECO:0000313" key="5">
    <source>
        <dbReference type="Proteomes" id="UP000183299"/>
    </source>
</evidence>
<evidence type="ECO:0000256" key="2">
    <source>
        <dbReference type="ARBA" id="ARBA00022946"/>
    </source>
</evidence>
<evidence type="ECO:0000256" key="3">
    <source>
        <dbReference type="ARBA" id="ARBA00023186"/>
    </source>
</evidence>
<dbReference type="PANTHER" id="PTHR21013:SF10">
    <property type="entry name" value="ATP SYNTHASE MITOCHONDRIAL F1 COMPLEX ASSEMBLY FACTOR 2"/>
    <property type="match status" value="1"/>
</dbReference>
<dbReference type="Gene3D" id="3.30.2180.10">
    <property type="entry name" value="ATP12-like"/>
    <property type="match status" value="1"/>
</dbReference>
<dbReference type="RefSeq" id="WP_066598976.1">
    <property type="nucleotide sequence ID" value="NZ_FORY01000005.1"/>
</dbReference>
<dbReference type="OrthoDB" id="9797825at2"/>
<dbReference type="Gene3D" id="1.10.3580.10">
    <property type="entry name" value="ATP12 ATPase"/>
    <property type="match status" value="1"/>
</dbReference>
<comment type="similarity">
    <text evidence="1">Belongs to the ATP12 family.</text>
</comment>
<evidence type="ECO:0000313" key="4">
    <source>
        <dbReference type="EMBL" id="SFJ49445.1"/>
    </source>
</evidence>
<dbReference type="EMBL" id="FORY01000005">
    <property type="protein sequence ID" value="SFJ49445.1"/>
    <property type="molecule type" value="Genomic_DNA"/>
</dbReference>
<sequence length="239" mass="26844">MAEWAAKRFWKETKVTEVQEGPQTGFEVHLDGRPVRTPAKSPLILPTKALAEMVASEWEAQVDVIDPNTMPATRGANAAIDKVMIQHGEVADMLAEYGDSDLLCYRAEHPQELVLRQNEHWNPVLDWAETALGARLEPRTGILHAPQSEDALSVLRQKTHDFTAFELAAFHDLVTLSGSLILGFAVTEEHLDPDTAWILSRVDETYQIEQWGEDEEAAEAAEIKRQSFVQAARFYRVVN</sequence>
<accession>A0A1I3RSY6</accession>
<dbReference type="InterPro" id="IPR011419">
    <property type="entry name" value="ATP12_ATP_synth-F1-assembly"/>
</dbReference>
<dbReference type="SUPFAM" id="SSF160909">
    <property type="entry name" value="ATP12-like"/>
    <property type="match status" value="1"/>
</dbReference>
<dbReference type="GeneID" id="98666729"/>
<dbReference type="Pfam" id="PF07542">
    <property type="entry name" value="ATP12"/>
    <property type="match status" value="1"/>
</dbReference>
<dbReference type="InterPro" id="IPR042272">
    <property type="entry name" value="ATP12_ATP_synth-F1-assembly_N"/>
</dbReference>
<dbReference type="GO" id="GO:0043461">
    <property type="term" value="P:proton-transporting ATP synthase complex assembly"/>
    <property type="evidence" value="ECO:0007669"/>
    <property type="project" value="InterPro"/>
</dbReference>